<dbReference type="InterPro" id="IPR030374">
    <property type="entry name" value="PABS"/>
</dbReference>
<organism evidence="6 7">
    <name type="scientific">Sulfurimicrobium lacus</name>
    <dbReference type="NCBI Taxonomy" id="2715678"/>
    <lineage>
        <taxon>Bacteria</taxon>
        <taxon>Pseudomonadati</taxon>
        <taxon>Pseudomonadota</taxon>
        <taxon>Betaproteobacteria</taxon>
        <taxon>Nitrosomonadales</taxon>
        <taxon>Sulfuricellaceae</taxon>
        <taxon>Sulfurimicrobium</taxon>
    </lineage>
</organism>
<dbReference type="NCBIfam" id="NF003380">
    <property type="entry name" value="PRK04457.1"/>
    <property type="match status" value="1"/>
</dbReference>
<name>A0A6F8VG07_9PROT</name>
<dbReference type="Proteomes" id="UP000502260">
    <property type="component" value="Chromosome"/>
</dbReference>
<evidence type="ECO:0000256" key="1">
    <source>
        <dbReference type="ARBA" id="ARBA00007867"/>
    </source>
</evidence>
<evidence type="ECO:0000256" key="2">
    <source>
        <dbReference type="ARBA" id="ARBA00022679"/>
    </source>
</evidence>
<keyword evidence="7" id="KW-1185">Reference proteome</keyword>
<feature type="active site" description="Proton acceptor" evidence="4">
    <location>
        <position position="143"/>
    </location>
</feature>
<dbReference type="EMBL" id="AP022853">
    <property type="protein sequence ID" value="BCB28037.1"/>
    <property type="molecule type" value="Genomic_DNA"/>
</dbReference>
<comment type="similarity">
    <text evidence="1">Belongs to the spermidine/spermine synthase family.</text>
</comment>
<dbReference type="GO" id="GO:0006596">
    <property type="term" value="P:polyamine biosynthetic process"/>
    <property type="evidence" value="ECO:0007669"/>
    <property type="project" value="UniProtKB-UniRule"/>
</dbReference>
<keyword evidence="2 4" id="KW-0808">Transferase</keyword>
<evidence type="ECO:0000313" key="7">
    <source>
        <dbReference type="Proteomes" id="UP000502260"/>
    </source>
</evidence>
<reference evidence="7" key="1">
    <citation type="submission" date="2020-03" db="EMBL/GenBank/DDBJ databases">
        <title>Complete genome sequence of sulfur-oxidizing bacterium skT11.</title>
        <authorList>
            <person name="Kanda M."/>
            <person name="Kojima H."/>
            <person name="Fukui M."/>
        </authorList>
    </citation>
    <scope>NUCLEOTIDE SEQUENCE [LARGE SCALE GENOMIC DNA]</scope>
    <source>
        <strain evidence="7">skT11</strain>
    </source>
</reference>
<feature type="domain" description="PABS" evidence="5">
    <location>
        <begin position="1"/>
        <end position="220"/>
    </location>
</feature>
<dbReference type="PANTHER" id="PTHR43317:SF1">
    <property type="entry name" value="THERMOSPERMINE SYNTHASE ACAULIS5"/>
    <property type="match status" value="1"/>
</dbReference>
<evidence type="ECO:0000256" key="3">
    <source>
        <dbReference type="ARBA" id="ARBA00023115"/>
    </source>
</evidence>
<dbReference type="KEGG" id="slac:SKTS_29230"/>
<dbReference type="Pfam" id="PF01564">
    <property type="entry name" value="Spermine_synth"/>
    <property type="match status" value="1"/>
</dbReference>
<evidence type="ECO:0000256" key="4">
    <source>
        <dbReference type="PROSITE-ProRule" id="PRU00354"/>
    </source>
</evidence>
<protein>
    <submittedName>
        <fullName evidence="6">Polyamine aminopropyltransferase</fullName>
    </submittedName>
</protein>
<proteinExistence type="inferred from homology"/>
<keyword evidence="3 4" id="KW-0620">Polyamine biosynthesis</keyword>
<gene>
    <name evidence="6" type="primary">speE_3</name>
    <name evidence="6" type="ORF">SKTS_29230</name>
</gene>
<sequence>MGFLSKWRTHKAVSEQGTVDVSERDGVRYLHLGGVTVQSAMRINAPYELELAYTRSMMGFLLFRHVPANILMVGLGGGSVAKFVYHKLPSVQTHVVEINPQVLAAARSHFFLPETDERFAVEIADGVDYVRDHAARYDVLMVDGYDDRSLVEALASQSFYDDCAAALTDDGVLVVNLWSSDKLFDVYLKRIEASFNSLVVCMTTARLSNVIVFGFKRSPGNPRWQELKERAKQLEAEYGLEFPDFVDALRNLNVHSEKRLLV</sequence>
<evidence type="ECO:0000313" key="6">
    <source>
        <dbReference type="EMBL" id="BCB28037.1"/>
    </source>
</evidence>
<dbReference type="AlphaFoldDB" id="A0A6F8VG07"/>
<dbReference type="GO" id="GO:0016740">
    <property type="term" value="F:transferase activity"/>
    <property type="evidence" value="ECO:0007669"/>
    <property type="project" value="UniProtKB-UniRule"/>
</dbReference>
<dbReference type="Gene3D" id="3.40.50.150">
    <property type="entry name" value="Vaccinia Virus protein VP39"/>
    <property type="match status" value="1"/>
</dbReference>
<dbReference type="RefSeq" id="WP_173066734.1">
    <property type="nucleotide sequence ID" value="NZ_AP022853.1"/>
</dbReference>
<dbReference type="NCBIfam" id="NF037959">
    <property type="entry name" value="MFS_SpdSyn"/>
    <property type="match status" value="1"/>
</dbReference>
<dbReference type="PROSITE" id="PS51006">
    <property type="entry name" value="PABS_2"/>
    <property type="match status" value="1"/>
</dbReference>
<evidence type="ECO:0000259" key="5">
    <source>
        <dbReference type="PROSITE" id="PS51006"/>
    </source>
</evidence>
<dbReference type="PANTHER" id="PTHR43317">
    <property type="entry name" value="THERMOSPERMINE SYNTHASE ACAULIS5"/>
    <property type="match status" value="1"/>
</dbReference>
<dbReference type="SUPFAM" id="SSF53335">
    <property type="entry name" value="S-adenosyl-L-methionine-dependent methyltransferases"/>
    <property type="match status" value="1"/>
</dbReference>
<accession>A0A6F8VG07</accession>
<dbReference type="InterPro" id="IPR029063">
    <property type="entry name" value="SAM-dependent_MTases_sf"/>
</dbReference>